<evidence type="ECO:0000313" key="2">
    <source>
        <dbReference type="EMBL" id="QOQ76387.1"/>
    </source>
</evidence>
<organism evidence="2 3">
    <name type="scientific">Pseudomonas poae</name>
    <dbReference type="NCBI Taxonomy" id="200451"/>
    <lineage>
        <taxon>Bacteria</taxon>
        <taxon>Pseudomonadati</taxon>
        <taxon>Pseudomonadota</taxon>
        <taxon>Gammaproteobacteria</taxon>
        <taxon>Pseudomonadales</taxon>
        <taxon>Pseudomonadaceae</taxon>
        <taxon>Pseudomonas</taxon>
    </lineage>
</organism>
<protein>
    <submittedName>
        <fullName evidence="2">Uncharacterized protein</fullName>
    </submittedName>
</protein>
<dbReference type="Proteomes" id="UP000594923">
    <property type="component" value="Chromosome"/>
</dbReference>
<accession>A0A7M1KJA9</accession>
<evidence type="ECO:0000256" key="1">
    <source>
        <dbReference type="SAM" id="MobiDB-lite"/>
    </source>
</evidence>
<sequence>MNISADDPQGSPAKKQGNQLDAAGGMTPEQIWSGIYQKVEGHCGTLSTIKAAIIRFWQDPQGIFRRVQVARDGFEVIMRDSFTLQVTHDEMRQAYEASTFYGSHTQLLNYANFLYAVSAKRAQMESNDAGAGERFAAALRTLDESEHPGEALRRLGLIGCMRESTVDELMKAALGTQAHNEHAGAVTDGATESAGQKHDVASSRWMNAGFRASKLV</sequence>
<dbReference type="AlphaFoldDB" id="A0A7M1KJA9"/>
<dbReference type="RefSeq" id="WP_197627417.1">
    <property type="nucleotide sequence ID" value="NZ_CP063073.1"/>
</dbReference>
<gene>
    <name evidence="2" type="ORF">IMF22_04795</name>
</gene>
<dbReference type="EMBL" id="CP063073">
    <property type="protein sequence ID" value="QOQ76387.1"/>
    <property type="molecule type" value="Genomic_DNA"/>
</dbReference>
<feature type="region of interest" description="Disordered" evidence="1">
    <location>
        <begin position="1"/>
        <end position="23"/>
    </location>
</feature>
<evidence type="ECO:0000313" key="3">
    <source>
        <dbReference type="Proteomes" id="UP000594923"/>
    </source>
</evidence>
<name>A0A7M1KJA9_9PSED</name>
<reference evidence="2 3" key="1">
    <citation type="submission" date="2020-10" db="EMBL/GenBank/DDBJ databases">
        <title>High quality whole genome sequence of Pseudomonas poae PMA22.</title>
        <authorList>
            <person name="Hernandez J.G."/>
            <person name="Rodriguez P."/>
            <person name="Cuevas C."/>
            <person name="de la Calle F."/>
            <person name="Galan B."/>
            <person name="Garcia J.L."/>
        </authorList>
    </citation>
    <scope>NUCLEOTIDE SEQUENCE [LARGE SCALE GENOMIC DNA]</scope>
    <source>
        <strain evidence="2 3">PMA22</strain>
    </source>
</reference>
<proteinExistence type="predicted"/>